<accession>A0A6I4UZT9</accession>
<evidence type="ECO:0000256" key="2">
    <source>
        <dbReference type="ARBA" id="ARBA00022908"/>
    </source>
</evidence>
<organism evidence="8 9">
    <name type="scientific">Pontixanthobacter luteolus</name>
    <dbReference type="NCBI Taxonomy" id="295089"/>
    <lineage>
        <taxon>Bacteria</taxon>
        <taxon>Pseudomonadati</taxon>
        <taxon>Pseudomonadota</taxon>
        <taxon>Alphaproteobacteria</taxon>
        <taxon>Sphingomonadales</taxon>
        <taxon>Erythrobacteraceae</taxon>
        <taxon>Pontixanthobacter</taxon>
    </lineage>
</organism>
<dbReference type="Pfam" id="PF13356">
    <property type="entry name" value="Arm-DNA-bind_3"/>
    <property type="match status" value="1"/>
</dbReference>
<evidence type="ECO:0000313" key="9">
    <source>
        <dbReference type="Proteomes" id="UP000471435"/>
    </source>
</evidence>
<dbReference type="Gene3D" id="3.30.160.390">
    <property type="entry name" value="Integrase, DNA-binding domain"/>
    <property type="match status" value="1"/>
</dbReference>
<dbReference type="InterPro" id="IPR013762">
    <property type="entry name" value="Integrase-like_cat_sf"/>
</dbReference>
<dbReference type="PROSITE" id="PS51898">
    <property type="entry name" value="TYR_RECOMBINASE"/>
    <property type="match status" value="1"/>
</dbReference>
<reference evidence="8 9" key="1">
    <citation type="submission" date="2019-12" db="EMBL/GenBank/DDBJ databases">
        <title>Genomic-based taxomic classification of the family Erythrobacteraceae.</title>
        <authorList>
            <person name="Xu L."/>
        </authorList>
    </citation>
    <scope>NUCLEOTIDE SEQUENCE [LARGE SCALE GENOMIC DNA]</scope>
    <source>
        <strain evidence="8 9">SW-109</strain>
    </source>
</reference>
<feature type="domain" description="Tyr recombinase" evidence="6">
    <location>
        <begin position="204"/>
        <end position="376"/>
    </location>
</feature>
<dbReference type="PANTHER" id="PTHR30629:SF2">
    <property type="entry name" value="PROPHAGE INTEGRASE INTS-RELATED"/>
    <property type="match status" value="1"/>
</dbReference>
<keyword evidence="4" id="KW-0233">DNA recombination</keyword>
<evidence type="ECO:0000256" key="1">
    <source>
        <dbReference type="ARBA" id="ARBA00008857"/>
    </source>
</evidence>
<name>A0A6I4UZT9_9SPHN</name>
<dbReference type="InterPro" id="IPR010998">
    <property type="entry name" value="Integrase_recombinase_N"/>
</dbReference>
<dbReference type="InterPro" id="IPR025166">
    <property type="entry name" value="Integrase_DNA_bind_dom"/>
</dbReference>
<dbReference type="Gene3D" id="1.10.443.10">
    <property type="entry name" value="Intergrase catalytic core"/>
    <property type="match status" value="1"/>
</dbReference>
<dbReference type="GO" id="GO:0006310">
    <property type="term" value="P:DNA recombination"/>
    <property type="evidence" value="ECO:0007669"/>
    <property type="project" value="UniProtKB-KW"/>
</dbReference>
<dbReference type="PANTHER" id="PTHR30629">
    <property type="entry name" value="PROPHAGE INTEGRASE"/>
    <property type="match status" value="1"/>
</dbReference>
<evidence type="ECO:0000256" key="4">
    <source>
        <dbReference type="ARBA" id="ARBA00023172"/>
    </source>
</evidence>
<dbReference type="EMBL" id="WTYP01000002">
    <property type="protein sequence ID" value="MXP47437.1"/>
    <property type="molecule type" value="Genomic_DNA"/>
</dbReference>
<dbReference type="CDD" id="cd00796">
    <property type="entry name" value="INT_Rci_Hp1_C"/>
    <property type="match status" value="1"/>
</dbReference>
<sequence length="394" mass="44256">MNMTKVTLSAAKCADATCQYGKKKTDYWDKIVPGFVLEVRASGGKTYYLRYIDPHGKQRQLKIGKYEAITFGAAKVKARKLRSEVELNGNPAGRKEKKKATPTYAELAQQHIDHAKTYQKRPENTEAVLNTHLVPKWGKHRLDEITQQDISKWLAEKRTEYAPATVEKLRMMLGRSFELARQWNIPGAEINPVRAVPRFKFDNARERYLSKDEAQRLLRACKGSSNPQLWAIVSLLLYTGARKSELLNAKWEHVDLEQRSWLIPDSKTGKARRVPLSGPAAQVIEGLAEIPNCPWLLPNPETRKPYNTIKRAWATARKEAKVSGLRIHDLRHSAASFMANGGIDLFTIGRILGHADHQSTMRYSHLANDTLLAAVEAGAAGIGEAAQNGLSNWN</sequence>
<dbReference type="PROSITE" id="PS51900">
    <property type="entry name" value="CB"/>
    <property type="match status" value="1"/>
</dbReference>
<dbReference type="AlphaFoldDB" id="A0A6I4UZT9"/>
<evidence type="ECO:0000256" key="5">
    <source>
        <dbReference type="PROSITE-ProRule" id="PRU01248"/>
    </source>
</evidence>
<dbReference type="GO" id="GO:0003677">
    <property type="term" value="F:DNA binding"/>
    <property type="evidence" value="ECO:0007669"/>
    <property type="project" value="UniProtKB-UniRule"/>
</dbReference>
<dbReference type="GO" id="GO:0015074">
    <property type="term" value="P:DNA integration"/>
    <property type="evidence" value="ECO:0007669"/>
    <property type="project" value="UniProtKB-KW"/>
</dbReference>
<dbReference type="Proteomes" id="UP000471435">
    <property type="component" value="Unassembled WGS sequence"/>
</dbReference>
<gene>
    <name evidence="8" type="ORF">GRI43_08590</name>
</gene>
<protein>
    <submittedName>
        <fullName evidence="8">Tyrosine-type recombinase/integrase</fullName>
    </submittedName>
</protein>
<evidence type="ECO:0000259" key="6">
    <source>
        <dbReference type="PROSITE" id="PS51898"/>
    </source>
</evidence>
<comment type="similarity">
    <text evidence="1">Belongs to the 'phage' integrase family.</text>
</comment>
<evidence type="ECO:0000259" key="7">
    <source>
        <dbReference type="PROSITE" id="PS51900"/>
    </source>
</evidence>
<dbReference type="InterPro" id="IPR011010">
    <property type="entry name" value="DNA_brk_join_enz"/>
</dbReference>
<keyword evidence="2" id="KW-0229">DNA integration</keyword>
<dbReference type="InterPro" id="IPR038488">
    <property type="entry name" value="Integrase_DNA-bd_sf"/>
</dbReference>
<feature type="domain" description="Core-binding (CB)" evidence="7">
    <location>
        <begin position="102"/>
        <end position="181"/>
    </location>
</feature>
<dbReference type="InterPro" id="IPR002104">
    <property type="entry name" value="Integrase_catalytic"/>
</dbReference>
<dbReference type="Pfam" id="PF00589">
    <property type="entry name" value="Phage_integrase"/>
    <property type="match status" value="1"/>
</dbReference>
<dbReference type="Gene3D" id="1.10.150.130">
    <property type="match status" value="1"/>
</dbReference>
<comment type="caution">
    <text evidence="8">The sequence shown here is derived from an EMBL/GenBank/DDBJ whole genome shotgun (WGS) entry which is preliminary data.</text>
</comment>
<dbReference type="InterPro" id="IPR044068">
    <property type="entry name" value="CB"/>
</dbReference>
<proteinExistence type="inferred from homology"/>
<dbReference type="InterPro" id="IPR050808">
    <property type="entry name" value="Phage_Integrase"/>
</dbReference>
<evidence type="ECO:0000256" key="3">
    <source>
        <dbReference type="ARBA" id="ARBA00023125"/>
    </source>
</evidence>
<keyword evidence="9" id="KW-1185">Reference proteome</keyword>
<evidence type="ECO:0000313" key="8">
    <source>
        <dbReference type="EMBL" id="MXP47437.1"/>
    </source>
</evidence>
<keyword evidence="3 5" id="KW-0238">DNA-binding</keyword>
<dbReference type="SUPFAM" id="SSF56349">
    <property type="entry name" value="DNA breaking-rejoining enzymes"/>
    <property type="match status" value="1"/>
</dbReference>